<gene>
    <name evidence="2" type="ORF">BD410DRAFT_333853</name>
</gene>
<evidence type="ECO:0000256" key="1">
    <source>
        <dbReference type="SAM" id="MobiDB-lite"/>
    </source>
</evidence>
<organism evidence="2 3">
    <name type="scientific">Rickenella mellea</name>
    <dbReference type="NCBI Taxonomy" id="50990"/>
    <lineage>
        <taxon>Eukaryota</taxon>
        <taxon>Fungi</taxon>
        <taxon>Dikarya</taxon>
        <taxon>Basidiomycota</taxon>
        <taxon>Agaricomycotina</taxon>
        <taxon>Agaricomycetes</taxon>
        <taxon>Hymenochaetales</taxon>
        <taxon>Rickenellaceae</taxon>
        <taxon>Rickenella</taxon>
    </lineage>
</organism>
<evidence type="ECO:0000313" key="2">
    <source>
        <dbReference type="EMBL" id="TDL27848.1"/>
    </source>
</evidence>
<proteinExistence type="predicted"/>
<evidence type="ECO:0000313" key="3">
    <source>
        <dbReference type="Proteomes" id="UP000294933"/>
    </source>
</evidence>
<protein>
    <submittedName>
        <fullName evidence="2">Uncharacterized protein</fullName>
    </submittedName>
</protein>
<keyword evidence="3" id="KW-1185">Reference proteome</keyword>
<reference evidence="2 3" key="1">
    <citation type="submission" date="2018-06" db="EMBL/GenBank/DDBJ databases">
        <title>A transcriptomic atlas of mushroom development highlights an independent origin of complex multicellularity.</title>
        <authorList>
            <consortium name="DOE Joint Genome Institute"/>
            <person name="Krizsan K."/>
            <person name="Almasi E."/>
            <person name="Merenyi Z."/>
            <person name="Sahu N."/>
            <person name="Viragh M."/>
            <person name="Koszo T."/>
            <person name="Mondo S."/>
            <person name="Kiss B."/>
            <person name="Balint B."/>
            <person name="Kues U."/>
            <person name="Barry K."/>
            <person name="Hegedus J.C."/>
            <person name="Henrissat B."/>
            <person name="Johnson J."/>
            <person name="Lipzen A."/>
            <person name="Ohm R."/>
            <person name="Nagy I."/>
            <person name="Pangilinan J."/>
            <person name="Yan J."/>
            <person name="Xiong Y."/>
            <person name="Grigoriev I.V."/>
            <person name="Hibbett D.S."/>
            <person name="Nagy L.G."/>
        </authorList>
    </citation>
    <scope>NUCLEOTIDE SEQUENCE [LARGE SCALE GENOMIC DNA]</scope>
    <source>
        <strain evidence="2 3">SZMC22713</strain>
    </source>
</reference>
<feature type="region of interest" description="Disordered" evidence="1">
    <location>
        <begin position="1"/>
        <end position="50"/>
    </location>
</feature>
<accession>A0A4Y7QKR2</accession>
<dbReference type="EMBL" id="ML170158">
    <property type="protein sequence ID" value="TDL27848.1"/>
    <property type="molecule type" value="Genomic_DNA"/>
</dbReference>
<dbReference type="Proteomes" id="UP000294933">
    <property type="component" value="Unassembled WGS sequence"/>
</dbReference>
<dbReference type="VEuPathDB" id="FungiDB:BD410DRAFT_333853"/>
<name>A0A4Y7QKR2_9AGAM</name>
<dbReference type="AlphaFoldDB" id="A0A4Y7QKR2"/>
<sequence length="152" mass="16295">MHAHFHQEAGVPLPCHVPSSPIPPALPKTYDSGPDGSHQRTPTSLRTPRQVKHSASIEFLSPASAWTHVLGALNSAFTALKRPSSSILGNAEEARAFQAASKLSSKLGAGDLRAPSQFVKKRIRGNACNFGGGRMGRKLGNSRKCVRGYSRR</sequence>